<dbReference type="InterPro" id="IPR000250">
    <property type="entry name" value="Peptidase_G1"/>
</dbReference>
<dbReference type="KEGG" id="pno:SNOG_01173"/>
<dbReference type="GO" id="GO:0070007">
    <property type="term" value="F:glutamic-type endopeptidase activity"/>
    <property type="evidence" value="ECO:0007669"/>
    <property type="project" value="InterPro"/>
</dbReference>
<dbReference type="PANTHER" id="PTHR37536:SF1">
    <property type="entry name" value="ASPERGILLOPEPSIN, PUTAITVE (AFU_ORTHOLOGUE AFUA_7G01200)"/>
    <property type="match status" value="1"/>
</dbReference>
<dbReference type="OMA" id="LAADWFV"/>
<gene>
    <name evidence="1" type="ORF">SNOG_01173</name>
</gene>
<evidence type="ECO:0000313" key="2">
    <source>
        <dbReference type="Proteomes" id="UP000001055"/>
    </source>
</evidence>
<organism evidence="1 2">
    <name type="scientific">Phaeosphaeria nodorum (strain SN15 / ATCC MYA-4574 / FGSC 10173)</name>
    <name type="common">Glume blotch fungus</name>
    <name type="synonym">Parastagonospora nodorum</name>
    <dbReference type="NCBI Taxonomy" id="321614"/>
    <lineage>
        <taxon>Eukaryota</taxon>
        <taxon>Fungi</taxon>
        <taxon>Dikarya</taxon>
        <taxon>Ascomycota</taxon>
        <taxon>Pezizomycotina</taxon>
        <taxon>Dothideomycetes</taxon>
        <taxon>Pleosporomycetidae</taxon>
        <taxon>Pleosporales</taxon>
        <taxon>Pleosporineae</taxon>
        <taxon>Phaeosphaeriaceae</taxon>
        <taxon>Parastagonospora</taxon>
    </lineage>
</organism>
<dbReference type="Pfam" id="PF01828">
    <property type="entry name" value="Peptidase_A4"/>
    <property type="match status" value="1"/>
</dbReference>
<dbReference type="GeneID" id="5968672"/>
<dbReference type="Proteomes" id="UP000001055">
    <property type="component" value="Unassembled WGS sequence"/>
</dbReference>
<dbReference type="VEuPathDB" id="FungiDB:JI435_011730"/>
<dbReference type="InterPro" id="IPR013320">
    <property type="entry name" value="ConA-like_dom_sf"/>
</dbReference>
<dbReference type="SUPFAM" id="SSF49899">
    <property type="entry name" value="Concanavalin A-like lectins/glucanases"/>
    <property type="match status" value="1"/>
</dbReference>
<dbReference type="InterPro" id="IPR038656">
    <property type="entry name" value="Peptidase_G1_sf"/>
</dbReference>
<name>Q0V491_PHANO</name>
<dbReference type="GO" id="GO:0006508">
    <property type="term" value="P:proteolysis"/>
    <property type="evidence" value="ECO:0000318"/>
    <property type="project" value="GO_Central"/>
</dbReference>
<sequence length="268" mass="28215">MRKSGQRAMYMSAAGRYDDFLGRRTWNRDFNARLLFDYGRLPTSTMKMISFATLAGFVSAASAAFDLNRGGGVLKAPEGDPFRTIAGTFIVPNLSGTNRLSIWVGIGDSLQQNYVLGGGITYNSTLQSFSAYWPGPAADTTTAVPITSGNSITVTITTADASGTVTVENTTQNKKTTQSLSAPAGVDSAELTALAANWFVQAYQVIPGQLVQTPNFGTVSFTACTATTKSGVSVPISGAGRYEIQGTSGQMYTSTTISSTGISVKRQA</sequence>
<dbReference type="STRING" id="321614.Q0V491"/>
<dbReference type="InParanoid" id="Q0V491"/>
<dbReference type="RefSeq" id="XP_001791827.1">
    <property type="nucleotide sequence ID" value="XM_001791775.1"/>
</dbReference>
<dbReference type="Gene3D" id="2.60.120.700">
    <property type="entry name" value="Peptidase G1"/>
    <property type="match status" value="1"/>
</dbReference>
<evidence type="ECO:0000313" key="1">
    <source>
        <dbReference type="EMBL" id="EAT90822.1"/>
    </source>
</evidence>
<reference evidence="2" key="1">
    <citation type="journal article" date="2007" name="Plant Cell">
        <title>Dothideomycete-plant interactions illuminated by genome sequencing and EST analysis of the wheat pathogen Stagonospora nodorum.</title>
        <authorList>
            <person name="Hane J.K."/>
            <person name="Lowe R.G."/>
            <person name="Solomon P.S."/>
            <person name="Tan K.C."/>
            <person name="Schoch C.L."/>
            <person name="Spatafora J.W."/>
            <person name="Crous P.W."/>
            <person name="Kodira C."/>
            <person name="Birren B.W."/>
            <person name="Galagan J.E."/>
            <person name="Torriani S.F."/>
            <person name="McDonald B.A."/>
            <person name="Oliver R.P."/>
        </authorList>
    </citation>
    <scope>NUCLEOTIDE SEQUENCE [LARGE SCALE GENOMIC DNA]</scope>
    <source>
        <strain evidence="2">SN15 / ATCC MYA-4574 / FGSC 10173</strain>
    </source>
</reference>
<protein>
    <recommendedName>
        <fullName evidence="3">Concanavalin A-like lectin/glucanase</fullName>
    </recommendedName>
</protein>
<dbReference type="CDD" id="cd13426">
    <property type="entry name" value="Peptidase_G1"/>
    <property type="match status" value="1"/>
</dbReference>
<evidence type="ECO:0008006" key="3">
    <source>
        <dbReference type="Google" id="ProtNLM"/>
    </source>
</evidence>
<accession>Q0V491</accession>
<dbReference type="EMBL" id="CH445326">
    <property type="protein sequence ID" value="EAT90822.1"/>
    <property type="molecule type" value="Genomic_DNA"/>
</dbReference>
<dbReference type="AlphaFoldDB" id="Q0V491"/>
<dbReference type="PANTHER" id="PTHR37536">
    <property type="entry name" value="PUTATIVE (AFU_ORTHOLOGUE AFUA_3G02970)-RELATED"/>
    <property type="match status" value="1"/>
</dbReference>
<proteinExistence type="predicted"/>
<dbReference type="GO" id="GO:0004175">
    <property type="term" value="F:endopeptidase activity"/>
    <property type="evidence" value="ECO:0000318"/>
    <property type="project" value="GO_Central"/>
</dbReference>